<protein>
    <submittedName>
        <fullName evidence="1">Uncharacterized protein</fullName>
    </submittedName>
</protein>
<comment type="caution">
    <text evidence="1">The sequence shown here is derived from an EMBL/GenBank/DDBJ whole genome shotgun (WGS) entry which is preliminary data.</text>
</comment>
<dbReference type="EMBL" id="LAZR01008291">
    <property type="protein sequence ID" value="KKM79756.1"/>
    <property type="molecule type" value="Genomic_DNA"/>
</dbReference>
<proteinExistence type="predicted"/>
<evidence type="ECO:0000313" key="1">
    <source>
        <dbReference type="EMBL" id="KKM79756.1"/>
    </source>
</evidence>
<gene>
    <name evidence="1" type="ORF">LCGC14_1346850</name>
</gene>
<organism evidence="1">
    <name type="scientific">marine sediment metagenome</name>
    <dbReference type="NCBI Taxonomy" id="412755"/>
    <lineage>
        <taxon>unclassified sequences</taxon>
        <taxon>metagenomes</taxon>
        <taxon>ecological metagenomes</taxon>
    </lineage>
</organism>
<accession>A0A0F9KY56</accession>
<name>A0A0F9KY56_9ZZZZ</name>
<reference evidence="1" key="1">
    <citation type="journal article" date="2015" name="Nature">
        <title>Complex archaea that bridge the gap between prokaryotes and eukaryotes.</title>
        <authorList>
            <person name="Spang A."/>
            <person name="Saw J.H."/>
            <person name="Jorgensen S.L."/>
            <person name="Zaremba-Niedzwiedzka K."/>
            <person name="Martijn J."/>
            <person name="Lind A.E."/>
            <person name="van Eijk R."/>
            <person name="Schleper C."/>
            <person name="Guy L."/>
            <person name="Ettema T.J."/>
        </authorList>
    </citation>
    <scope>NUCLEOTIDE SEQUENCE</scope>
</reference>
<sequence length="55" mass="6101">MEGCSYCQGTGPEPGWIWMDNNGPIVRCPICNDLDGYALAEEQRALVQRLTKQAT</sequence>
<dbReference type="AlphaFoldDB" id="A0A0F9KY56"/>